<dbReference type="Proteomes" id="UP000736787">
    <property type="component" value="Unassembled WGS sequence"/>
</dbReference>
<evidence type="ECO:0000313" key="3">
    <source>
        <dbReference type="EMBL" id="KAG3201134.1"/>
    </source>
</evidence>
<gene>
    <name evidence="1" type="ORF">PC115_g23763</name>
    <name evidence="2" type="ORF">PC117_g26557</name>
    <name evidence="3" type="ORF">PC129_g23631</name>
</gene>
<evidence type="ECO:0000313" key="1">
    <source>
        <dbReference type="EMBL" id="KAG2875950.1"/>
    </source>
</evidence>
<sequence length="100" mass="11119">MATKVELNKNEHPVNWQGQCWTYYKRMMEFSFADKEVLEYAKGAVTLASGASDVDKKISALSRGSSCDTSCEVLRVVSRGRRGSKLGGERQDDLKGRLGQ</sequence>
<dbReference type="EMBL" id="RCMK01002526">
    <property type="protein sequence ID" value="KAG2880448.1"/>
    <property type="molecule type" value="Genomic_DNA"/>
</dbReference>
<reference evidence="3" key="1">
    <citation type="submission" date="2018-05" db="EMBL/GenBank/DDBJ databases">
        <title>Effector identification in a new, highly contiguous assembly of the strawberry crown rot pathogen Phytophthora cactorum.</title>
        <authorList>
            <person name="Armitage A.D."/>
            <person name="Nellist C.F."/>
            <person name="Bates H."/>
            <person name="Vickerstaff R.J."/>
            <person name="Harrison R.J."/>
        </authorList>
    </citation>
    <scope>NUCLEOTIDE SEQUENCE</scope>
    <source>
        <strain evidence="1">4032</strain>
        <strain evidence="2">4040</strain>
        <strain evidence="3">P421</strain>
    </source>
</reference>
<organism evidence="3 4">
    <name type="scientific">Phytophthora cactorum</name>
    <dbReference type="NCBI Taxonomy" id="29920"/>
    <lineage>
        <taxon>Eukaryota</taxon>
        <taxon>Sar</taxon>
        <taxon>Stramenopiles</taxon>
        <taxon>Oomycota</taxon>
        <taxon>Peronosporomycetes</taxon>
        <taxon>Peronosporales</taxon>
        <taxon>Peronosporaceae</taxon>
        <taxon>Phytophthora</taxon>
    </lineage>
</organism>
<dbReference type="EMBL" id="RCMV01002816">
    <property type="protein sequence ID" value="KAG3201134.1"/>
    <property type="molecule type" value="Genomic_DNA"/>
</dbReference>
<protein>
    <submittedName>
        <fullName evidence="3">Uncharacterized protein</fullName>
    </submittedName>
</protein>
<dbReference type="Proteomes" id="UP000774804">
    <property type="component" value="Unassembled WGS sequence"/>
</dbReference>
<evidence type="ECO:0000313" key="4">
    <source>
        <dbReference type="Proteomes" id="UP000760860"/>
    </source>
</evidence>
<proteinExistence type="predicted"/>
<accession>A0A8T1JE57</accession>
<dbReference type="EMBL" id="RCMI01002544">
    <property type="protein sequence ID" value="KAG2875950.1"/>
    <property type="molecule type" value="Genomic_DNA"/>
</dbReference>
<name>A0A8T1JE57_9STRA</name>
<dbReference type="Proteomes" id="UP000760860">
    <property type="component" value="Unassembled WGS sequence"/>
</dbReference>
<evidence type="ECO:0000313" key="2">
    <source>
        <dbReference type="EMBL" id="KAG2880448.1"/>
    </source>
</evidence>
<dbReference type="AlphaFoldDB" id="A0A8T1JE57"/>
<comment type="caution">
    <text evidence="3">The sequence shown here is derived from an EMBL/GenBank/DDBJ whole genome shotgun (WGS) entry which is preliminary data.</text>
</comment>